<feature type="transmembrane region" description="Helical" evidence="5">
    <location>
        <begin position="7"/>
        <end position="28"/>
    </location>
</feature>
<dbReference type="InterPro" id="IPR005925">
    <property type="entry name" value="Agmatinase-rel"/>
</dbReference>
<keyword evidence="5" id="KW-1133">Transmembrane helix</keyword>
<dbReference type="PROSITE" id="PS51409">
    <property type="entry name" value="ARGINASE_2"/>
    <property type="match status" value="1"/>
</dbReference>
<dbReference type="Gene3D" id="3.40.50.1820">
    <property type="entry name" value="alpha/beta hydrolase"/>
    <property type="match status" value="1"/>
</dbReference>
<reference evidence="7" key="1">
    <citation type="submission" date="2021-02" db="EMBL/GenBank/DDBJ databases">
        <authorList>
            <person name="Nowell W R."/>
        </authorList>
    </citation>
    <scope>NUCLEOTIDE SEQUENCE</scope>
</reference>
<dbReference type="Pfam" id="PF00491">
    <property type="entry name" value="Arginase"/>
    <property type="match status" value="1"/>
</dbReference>
<dbReference type="GO" id="GO:0046872">
    <property type="term" value="F:metal ion binding"/>
    <property type="evidence" value="ECO:0007669"/>
    <property type="project" value="UniProtKB-KW"/>
</dbReference>
<dbReference type="InterPro" id="IPR006035">
    <property type="entry name" value="Ureohydrolase"/>
</dbReference>
<dbReference type="OrthoDB" id="9992747at2759"/>
<keyword evidence="3 4" id="KW-0378">Hydrolase</keyword>
<dbReference type="SUPFAM" id="SSF53474">
    <property type="entry name" value="alpha/beta-Hydrolases"/>
    <property type="match status" value="1"/>
</dbReference>
<dbReference type="InterPro" id="IPR029058">
    <property type="entry name" value="AB_hydrolase_fold"/>
</dbReference>
<dbReference type="PANTHER" id="PTHR11358:SF26">
    <property type="entry name" value="GUANIDINO ACID HYDROLASE, MITOCHONDRIAL"/>
    <property type="match status" value="1"/>
</dbReference>
<gene>
    <name evidence="8" type="ORF">BJG266_LOCUS15378</name>
    <name evidence="7" type="ORF">QVE165_LOCUS10853</name>
</gene>
<comment type="similarity">
    <text evidence="1">Belongs to the arginase family. Agmatinase subfamily.</text>
</comment>
<evidence type="ECO:0000256" key="2">
    <source>
        <dbReference type="ARBA" id="ARBA00022723"/>
    </source>
</evidence>
<sequence length="691" mass="77717">MVVPTHSILYFCIIVTVAKFVVCASSSIDRIAATQTFTFSSEFIHIKAIGDKPTLLFLHGFPSSFHSWRHQTKYFSDQGYGCLVPNLLGYGKTYSPANETEYDSKSIVDHLIALLYHVNLGNSKVFVIGHDWGARTASRFVLYHPERTLGAVLLSVAYSPPGQFNLNVVLNQSLLVYNYTSIGYWEFFQANDAARIIEEKLDSFIDLIFANDSMLARTDFAPVGKVRAWLSSGRRTDRASYMTQEDYQTVYDYLNKQMQPKLNWFKAIIANVDWEYEKTLNATVQRPVLFIEGTRDYIGIIGASERQKQYISDLKIVKLDTGHWVMEEKPEEVNREIDQWIKEVISNKLNSTKWNSSIPGGDSELRGDGAIRRKHPLGSTIEQTYAGVLSFLRRNYTRDLSNVDVAVTGIPLDLATTYRPGARFGPKGIREASAQVAKRKSYPEGIDVFADLAVVDYGDCWLDCGQPHTIPLAIEAHAREIIDQNVFLLSLGGDHYSTYPLLKAHVSRHGKPLSLIQFDAHCDTWPSDTPHSLNHGSMFYYAVREGLIDPQTSIQIGIRTFNDDFMGVKILDAEWVHQHSIDDVVDEIKNRVGNNATYLTFDIDCLDPSCAPGTGTPVCGGLTMAQSIAILRRLRSINYVGMDIVEVSPAYDHSNITSLAAATIGYRLLCLLRDKKMIDKSFPFGNYEDKK</sequence>
<evidence type="ECO:0000256" key="4">
    <source>
        <dbReference type="RuleBase" id="RU003684"/>
    </source>
</evidence>
<keyword evidence="9" id="KW-1185">Reference proteome</keyword>
<name>A0A814BD48_9BILA</name>
<keyword evidence="5" id="KW-0812">Transmembrane</keyword>
<dbReference type="CDD" id="cd11592">
    <property type="entry name" value="Agmatinase_PAH"/>
    <property type="match status" value="1"/>
</dbReference>
<evidence type="ECO:0000313" key="9">
    <source>
        <dbReference type="Proteomes" id="UP000663832"/>
    </source>
</evidence>
<accession>A0A814BD48</accession>
<dbReference type="NCBIfam" id="NF002564">
    <property type="entry name" value="PRK02190.1"/>
    <property type="match status" value="1"/>
</dbReference>
<keyword evidence="5" id="KW-0472">Membrane</keyword>
<dbReference type="Gene3D" id="3.40.800.10">
    <property type="entry name" value="Ureohydrolase domain"/>
    <property type="match status" value="1"/>
</dbReference>
<keyword evidence="2" id="KW-0479">Metal-binding</keyword>
<dbReference type="NCBIfam" id="TIGR01230">
    <property type="entry name" value="agmatinase"/>
    <property type="match status" value="1"/>
</dbReference>
<dbReference type="PROSITE" id="PS01053">
    <property type="entry name" value="ARGINASE_1"/>
    <property type="match status" value="1"/>
</dbReference>
<dbReference type="SUPFAM" id="SSF52768">
    <property type="entry name" value="Arginase/deacetylase"/>
    <property type="match status" value="1"/>
</dbReference>
<evidence type="ECO:0000259" key="6">
    <source>
        <dbReference type="Pfam" id="PF00561"/>
    </source>
</evidence>
<dbReference type="InterPro" id="IPR023696">
    <property type="entry name" value="Ureohydrolase_dom_sf"/>
</dbReference>
<dbReference type="InterPro" id="IPR000639">
    <property type="entry name" value="Epox_hydrolase-like"/>
</dbReference>
<evidence type="ECO:0000313" key="7">
    <source>
        <dbReference type="EMBL" id="CAF0926558.1"/>
    </source>
</evidence>
<dbReference type="Proteomes" id="UP000663877">
    <property type="component" value="Unassembled WGS sequence"/>
</dbReference>
<dbReference type="EMBL" id="CAJNOI010000068">
    <property type="protein sequence ID" value="CAF0990736.1"/>
    <property type="molecule type" value="Genomic_DNA"/>
</dbReference>
<dbReference type="Pfam" id="PF00561">
    <property type="entry name" value="Abhydrolase_1"/>
    <property type="match status" value="1"/>
</dbReference>
<evidence type="ECO:0000256" key="3">
    <source>
        <dbReference type="ARBA" id="ARBA00022801"/>
    </source>
</evidence>
<organism evidence="7 9">
    <name type="scientific">Adineta steineri</name>
    <dbReference type="NCBI Taxonomy" id="433720"/>
    <lineage>
        <taxon>Eukaryota</taxon>
        <taxon>Metazoa</taxon>
        <taxon>Spiralia</taxon>
        <taxon>Gnathifera</taxon>
        <taxon>Rotifera</taxon>
        <taxon>Eurotatoria</taxon>
        <taxon>Bdelloidea</taxon>
        <taxon>Adinetida</taxon>
        <taxon>Adinetidae</taxon>
        <taxon>Adineta</taxon>
    </lineage>
</organism>
<dbReference type="GO" id="GO:0008783">
    <property type="term" value="F:agmatinase activity"/>
    <property type="evidence" value="ECO:0007669"/>
    <property type="project" value="TreeGrafter"/>
</dbReference>
<dbReference type="InterPro" id="IPR020855">
    <property type="entry name" value="Ureohydrolase_Mn_BS"/>
</dbReference>
<evidence type="ECO:0000256" key="1">
    <source>
        <dbReference type="ARBA" id="ARBA00009227"/>
    </source>
</evidence>
<feature type="domain" description="AB hydrolase-1" evidence="6">
    <location>
        <begin position="53"/>
        <end position="330"/>
    </location>
</feature>
<dbReference type="GO" id="GO:0033389">
    <property type="term" value="P:putrescine biosynthetic process from arginine, via agmatine"/>
    <property type="evidence" value="ECO:0007669"/>
    <property type="project" value="TreeGrafter"/>
</dbReference>
<dbReference type="PRINTS" id="PR00412">
    <property type="entry name" value="EPOXHYDRLASE"/>
</dbReference>
<protein>
    <recommendedName>
        <fullName evidence="6">AB hydrolase-1 domain-containing protein</fullName>
    </recommendedName>
</protein>
<proteinExistence type="inferred from homology"/>
<dbReference type="InterPro" id="IPR000073">
    <property type="entry name" value="AB_hydrolase_1"/>
</dbReference>
<comment type="caution">
    <text evidence="7">The sequence shown here is derived from an EMBL/GenBank/DDBJ whole genome shotgun (WGS) entry which is preliminary data.</text>
</comment>
<dbReference type="PANTHER" id="PTHR11358">
    <property type="entry name" value="ARGINASE/AGMATINASE"/>
    <property type="match status" value="1"/>
</dbReference>
<dbReference type="AlphaFoldDB" id="A0A814BD48"/>
<dbReference type="Proteomes" id="UP000663832">
    <property type="component" value="Unassembled WGS sequence"/>
</dbReference>
<evidence type="ECO:0000256" key="5">
    <source>
        <dbReference type="SAM" id="Phobius"/>
    </source>
</evidence>
<dbReference type="EMBL" id="CAJNOM010000051">
    <property type="protein sequence ID" value="CAF0926558.1"/>
    <property type="molecule type" value="Genomic_DNA"/>
</dbReference>
<evidence type="ECO:0000313" key="8">
    <source>
        <dbReference type="EMBL" id="CAF0990736.1"/>
    </source>
</evidence>